<name>A0A927ML53_9BACL</name>
<comment type="caution">
    <text evidence="1">The sequence shown here is derived from an EMBL/GenBank/DDBJ whole genome shotgun (WGS) entry which is preliminary data.</text>
</comment>
<organism evidence="1 2">
    <name type="scientific">Sporosarcina limicola</name>
    <dbReference type="NCBI Taxonomy" id="34101"/>
    <lineage>
        <taxon>Bacteria</taxon>
        <taxon>Bacillati</taxon>
        <taxon>Bacillota</taxon>
        <taxon>Bacilli</taxon>
        <taxon>Bacillales</taxon>
        <taxon>Caryophanaceae</taxon>
        <taxon>Sporosarcina</taxon>
    </lineage>
</organism>
<evidence type="ECO:0000313" key="2">
    <source>
        <dbReference type="Proteomes" id="UP000658225"/>
    </source>
</evidence>
<dbReference type="RefSeq" id="WP_192597027.1">
    <property type="nucleotide sequence ID" value="NZ_JADBEL010000001.1"/>
</dbReference>
<proteinExistence type="predicted"/>
<gene>
    <name evidence="1" type="ORF">H4683_000280</name>
</gene>
<evidence type="ECO:0000313" key="1">
    <source>
        <dbReference type="EMBL" id="MBE1553211.1"/>
    </source>
</evidence>
<dbReference type="GO" id="GO:0003677">
    <property type="term" value="F:DNA binding"/>
    <property type="evidence" value="ECO:0007669"/>
    <property type="project" value="UniProtKB-KW"/>
</dbReference>
<dbReference type="Proteomes" id="UP000658225">
    <property type="component" value="Unassembled WGS sequence"/>
</dbReference>
<sequence>MSQVIYEITEQNIDIAYREHNEHVIEKETDYVLGKVVTIMLGVFSDKLMGITFDKSGIRFSTDYLLSEKHRKNLLKWLKRLATMEMPPSDLDFGKIKIDLENWYYQMGGEGIHFEYHENYLLTPREASEQLGVSKVTLNKYIQQGLECVDTTSHKKIPKCIIKIWRDPVYAIRLQMIAQEKKRRNQSPTERLQEINNDLTELQIKYKSATYQEAFQEFDGDSMDDPSDYYTWRDLEEEKREIIDVLGGPSIGKKP</sequence>
<dbReference type="EMBL" id="JADBEL010000001">
    <property type="protein sequence ID" value="MBE1553211.1"/>
    <property type="molecule type" value="Genomic_DNA"/>
</dbReference>
<dbReference type="AlphaFoldDB" id="A0A927ML53"/>
<accession>A0A927ML53</accession>
<keyword evidence="1" id="KW-0238">DNA-binding</keyword>
<keyword evidence="2" id="KW-1185">Reference proteome</keyword>
<reference evidence="1" key="1">
    <citation type="submission" date="2020-10" db="EMBL/GenBank/DDBJ databases">
        <title>Genomic Encyclopedia of Type Strains, Phase IV (KMG-IV): sequencing the most valuable type-strain genomes for metagenomic binning, comparative biology and taxonomic classification.</title>
        <authorList>
            <person name="Goeker M."/>
        </authorList>
    </citation>
    <scope>NUCLEOTIDE SEQUENCE</scope>
    <source>
        <strain evidence="1">DSM 13886</strain>
    </source>
</reference>
<protein>
    <submittedName>
        <fullName evidence="1">DNA-binding transcriptional MerR regulator</fullName>
    </submittedName>
</protein>